<evidence type="ECO:0000313" key="1">
    <source>
        <dbReference type="EMBL" id="OUC46033.1"/>
    </source>
</evidence>
<sequence length="93" mass="10778">QRLTAKQCLKHPWIEPQEAEHVALLRQSLVNTRQTRTLLARRRWKIAGRIVLGCVRLVRSYCYQTVQTATLHSAMLADNNSPTKNTAYLNSYR</sequence>
<evidence type="ECO:0000313" key="2">
    <source>
        <dbReference type="Proteomes" id="UP000243006"/>
    </source>
</evidence>
<dbReference type="Proteomes" id="UP000243006">
    <property type="component" value="Unassembled WGS sequence"/>
</dbReference>
<protein>
    <recommendedName>
        <fullName evidence="3">Protein kinase domain-containing protein</fullName>
    </recommendedName>
</protein>
<dbReference type="EMBL" id="LVZM01007909">
    <property type="protein sequence ID" value="OUC46033.1"/>
    <property type="molecule type" value="Genomic_DNA"/>
</dbReference>
<accession>A0A1Y3ELL6</accession>
<organism evidence="1 2">
    <name type="scientific">Trichinella nativa</name>
    <dbReference type="NCBI Taxonomy" id="6335"/>
    <lineage>
        <taxon>Eukaryota</taxon>
        <taxon>Metazoa</taxon>
        <taxon>Ecdysozoa</taxon>
        <taxon>Nematoda</taxon>
        <taxon>Enoplea</taxon>
        <taxon>Dorylaimia</taxon>
        <taxon>Trichinellida</taxon>
        <taxon>Trichinellidae</taxon>
        <taxon>Trichinella</taxon>
    </lineage>
</organism>
<proteinExistence type="predicted"/>
<feature type="non-terminal residue" evidence="1">
    <location>
        <position position="1"/>
    </location>
</feature>
<gene>
    <name evidence="1" type="ORF">D917_08044</name>
</gene>
<name>A0A1Y3ELL6_9BILA</name>
<dbReference type="AlphaFoldDB" id="A0A1Y3ELL6"/>
<evidence type="ECO:0008006" key="3">
    <source>
        <dbReference type="Google" id="ProtNLM"/>
    </source>
</evidence>
<comment type="caution">
    <text evidence="1">The sequence shown here is derived from an EMBL/GenBank/DDBJ whole genome shotgun (WGS) entry which is preliminary data.</text>
</comment>
<reference evidence="1 2" key="1">
    <citation type="submission" date="2015-04" db="EMBL/GenBank/DDBJ databases">
        <title>Draft genome of the roundworm Trichinella nativa.</title>
        <authorList>
            <person name="Mitreva M."/>
        </authorList>
    </citation>
    <scope>NUCLEOTIDE SEQUENCE [LARGE SCALE GENOMIC DNA]</scope>
    <source>
        <strain evidence="1 2">ISS45</strain>
    </source>
</reference>